<feature type="compositionally biased region" description="Basic and acidic residues" evidence="2">
    <location>
        <begin position="139"/>
        <end position="167"/>
    </location>
</feature>
<feature type="compositionally biased region" description="Pro residues" evidence="2">
    <location>
        <begin position="542"/>
        <end position="552"/>
    </location>
</feature>
<reference evidence="4 5" key="1">
    <citation type="journal article" date="2012" name="BMC Genomics">
        <title>Tools to kill: Genome of one of the most destructive plant pathogenic fungi Macrophomina phaseolina.</title>
        <authorList>
            <person name="Islam M.S."/>
            <person name="Haque M.S."/>
            <person name="Islam M.M."/>
            <person name="Emdad E.M."/>
            <person name="Halim A."/>
            <person name="Hossen Q.M.M."/>
            <person name="Hossain M.Z."/>
            <person name="Ahmed B."/>
            <person name="Rahim S."/>
            <person name="Rahman M.S."/>
            <person name="Alam M.M."/>
            <person name="Hou S."/>
            <person name="Wan X."/>
            <person name="Saito J.A."/>
            <person name="Alam M."/>
        </authorList>
    </citation>
    <scope>NUCLEOTIDE SEQUENCE [LARGE SCALE GENOMIC DNA]</scope>
    <source>
        <strain evidence="4 5">MS6</strain>
    </source>
</reference>
<dbReference type="Pfam" id="PF00249">
    <property type="entry name" value="Myb_DNA-binding"/>
    <property type="match status" value="1"/>
</dbReference>
<feature type="region of interest" description="Disordered" evidence="2">
    <location>
        <begin position="1"/>
        <end position="766"/>
    </location>
</feature>
<feature type="compositionally biased region" description="Low complexity" evidence="2">
    <location>
        <begin position="293"/>
        <end position="302"/>
    </location>
</feature>
<dbReference type="Gene3D" id="1.10.10.60">
    <property type="entry name" value="Homeodomain-like"/>
    <property type="match status" value="1"/>
</dbReference>
<dbReference type="VEuPathDB" id="FungiDB:MPH_13110"/>
<name>K2RZA3_MACPH</name>
<feature type="compositionally biased region" description="Basic residues" evidence="2">
    <location>
        <begin position="1154"/>
        <end position="1170"/>
    </location>
</feature>
<feature type="compositionally biased region" description="Low complexity" evidence="2">
    <location>
        <begin position="1771"/>
        <end position="1789"/>
    </location>
</feature>
<feature type="compositionally biased region" description="Low complexity" evidence="2">
    <location>
        <begin position="1476"/>
        <end position="1489"/>
    </location>
</feature>
<dbReference type="eggNOG" id="KOG1878">
    <property type="taxonomic scope" value="Eukaryota"/>
</dbReference>
<gene>
    <name evidence="4" type="ORF">MPH_13110</name>
</gene>
<feature type="compositionally biased region" description="Basic and acidic residues" evidence="2">
    <location>
        <begin position="1037"/>
        <end position="1053"/>
    </location>
</feature>
<feature type="compositionally biased region" description="Basic and acidic residues" evidence="2">
    <location>
        <begin position="442"/>
        <end position="453"/>
    </location>
</feature>
<feature type="compositionally biased region" description="Low complexity" evidence="2">
    <location>
        <begin position="82"/>
        <end position="91"/>
    </location>
</feature>
<dbReference type="GO" id="GO:0034967">
    <property type="term" value="C:Set3 complex"/>
    <property type="evidence" value="ECO:0007669"/>
    <property type="project" value="TreeGrafter"/>
</dbReference>
<dbReference type="CDD" id="cd00167">
    <property type="entry name" value="SANT"/>
    <property type="match status" value="1"/>
</dbReference>
<feature type="compositionally biased region" description="Basic and acidic residues" evidence="2">
    <location>
        <begin position="2025"/>
        <end position="2036"/>
    </location>
</feature>
<feature type="compositionally biased region" description="Basic and acidic residues" evidence="2">
    <location>
        <begin position="649"/>
        <end position="658"/>
    </location>
</feature>
<feature type="region of interest" description="Disordered" evidence="2">
    <location>
        <begin position="1454"/>
        <end position="1807"/>
    </location>
</feature>
<sequence length="2061" mass="226385">MSSRYPSNDSRYTSRDRTPPRYTDRRSSTTYGGSSFIPRNDEPSNSRPYPDSVSGSASRDVPRGPKALSDSTRGPPPGGGASVPAGPRGRGFPARSEYRELRDAPPLSDGRGGSSWRGGDRDRHFDRRDRPLSPRARSPGRDSRDSRDSRDFGPRELDIDRARRSARDGPPSAGSNYSDPPSSAFGFHGRGGFSGRGRGRGDWDNRGRGRGSFADDRNSFRPRSRSPRPRWEKDSSRDDRLNDRRDDRRFDRRDDDRPFYRDDRDVDRYKRDPVSSRDADIRRASVAHDGRYSSAASSTSHQSPRHPSISGHGGLDRSSTVDLPRELLPSRRASVVQEPGSAKDKPDYIAARAEASRDRYGPRASSPPPQAPQVPAFGSVSSFPKPAATFTTPTSNVWRPPQAAQPGAPASVVPPGPKIPPSAPKALSAVPPTAPTGPKATRIAEKPLIDKPLPDGQQGASAAAEQPKPKLEHGPQASNQGTSAPTAIPAEPNESIARSRPPSPPIAPPTGPAALQSRPPAPTPPTGPRGLVSPQQPHNRLIPPPPVPPREGPPAANIPLGPRASGPFSTSPRGPNAGLASGPPIPTGPKADRAPPVAPRAALFPQAERAPMNASRPPMMGIPGRNLQWIRPDAPRYPRGPGPIVPAKRGADGDEKDAYAPNRPRSPAFAVGSPVSGPATPTPTAHDTVAMRRKSAGEIRSRDEAPEAFSARRNSAFAVSDSNLKPERPSITPQPAEPQARESQSDEASDDDDEMDVDDEFFSQSQTRYEREKALLEARLKNLEDQRFRCSNAFKVLMRLSRITERDLPQQESNAELEAAAAVEKTQPASDPEKMEEDIRSPTQSTIGPVTEPVKAKEEKLSPSIIEHAPRVEPPKLPTPKAEESEDIEMGEATGVEDEGAEVGSSSGDESITEADLHSLPYLNRGPPTPLSDPDQESTSLKTNIMAAIKDRLFNTLRAEQEFQDTALNVFRIQYRQWGLEAGQREREAALREEKEKTEEQETAASPSETALPVGPAHRQRHVTDYDLENILAESRRMEEERIEKQRREEEASKNPFSNGQAPIPDMLPEEELQRRQFVNTNRLREPGKGILTFGFEPPEDDFSPEEHKALVAAYLQSPKDWGEIAKALPGRTFRECINHYYATKWNGEYKPPTGRRKAKRRAGIPKGRKTAIPFASTDQVEGEDGAVATTTERGRPRRAAAPTFGDKEVQEDQVTPVPTPGRQRGASTRGETVEPTTEKPVKRQRVAKEKGAKRGRAAQNLAPAPSVSPQKIDKDFYHADGSLDPTKLPRMEEEAALLARHTSVQPEVAGQFGEGSFQMPQPAPVPERPKGRGTSSRAGGMSSYWSVNESTDFRNYLGYYGTDFQAIARQMGTKTAAMVKNEYVRKTDSGNHPELVEIAQAADERRKRGEDLGPPPPPTVSTKRRYEATQPAIPRTLAPTPAEIVDVKQSPPAADLPARTASPHVQSGSRFQPLAQASPAMSTSTPPASVIPPTSVPAPSNHPPTYGKPPQHEMPGPRRGFFSQREPSRSTLVQAEVRQAPPEPPRDIHAEHHHKRQFSQGLPGPQQMQDPRFPRVSTEQRERDAQAAQQPDLFASSTAVHHSVYRSSMPPQLPPQRGSEPSTPSSAEPRHGQMQQAAFSRAPPPFRHLTETPSQLPVAQPPGRVSSRPVSPKREEPQQIYVPPPPPVQATPRAAPVEPRKTSNLADLLNPAPLEPPKPKEQKPPVDDRSNPSRQQVPTPLQPLPAAPSPARGEAPGPVLAANPYAQMTPPQSIQQLVPQPQVQQQVQRNEQAAMQNRTLSYSQPQNQAYENMIERERAIRLAEQQDRNDQMLREREVQAQAQAAHQHSRNTSFVQPHFMRQPTPSQADHPASRFSSAGPGAVPPPPSRNTHTPTGHIGYPPPPAPPTHHGLPTASEHSHAHNFAGQVPSAAQRGLEAMMRRDQESAMRRQQEAAAAAAQHQQAQAQAHAHAQAHREHRYREEVAAAQQREEQMRRHDEIMSRERMDRAERERLERQYLDRDRVDRQRERDEWERQQAQARNIFGGARDQSGGLFGPNRR</sequence>
<feature type="region of interest" description="Disordered" evidence="2">
    <location>
        <begin position="1827"/>
        <end position="2010"/>
    </location>
</feature>
<feature type="compositionally biased region" description="Pro residues" evidence="2">
    <location>
        <begin position="412"/>
        <end position="423"/>
    </location>
</feature>
<dbReference type="InterPro" id="IPR017884">
    <property type="entry name" value="SANT_dom"/>
</dbReference>
<dbReference type="HOGENOM" id="CLU_001955_0_0_1"/>
<dbReference type="PANTHER" id="PTHR13992:SF39">
    <property type="entry name" value="SMRTER, ISOFORM G"/>
    <property type="match status" value="1"/>
</dbReference>
<dbReference type="InterPro" id="IPR051571">
    <property type="entry name" value="N-CoR_corepressor"/>
</dbReference>
<dbReference type="SMART" id="SM00717">
    <property type="entry name" value="SANT"/>
    <property type="match status" value="2"/>
</dbReference>
<evidence type="ECO:0000259" key="3">
    <source>
        <dbReference type="PROSITE" id="PS51293"/>
    </source>
</evidence>
<dbReference type="InterPro" id="IPR001005">
    <property type="entry name" value="SANT/Myb"/>
</dbReference>
<feature type="region of interest" description="Disordered" evidence="2">
    <location>
        <begin position="2025"/>
        <end position="2061"/>
    </location>
</feature>
<feature type="compositionally biased region" description="Basic and acidic residues" evidence="2">
    <location>
        <begin position="1827"/>
        <end position="1839"/>
    </location>
</feature>
<feature type="compositionally biased region" description="Basic and acidic residues" evidence="2">
    <location>
        <begin position="1237"/>
        <end position="1253"/>
    </location>
</feature>
<feature type="compositionally biased region" description="Basic and acidic residues" evidence="2">
    <location>
        <begin position="831"/>
        <end position="840"/>
    </location>
</feature>
<feature type="region of interest" description="Disordered" evidence="2">
    <location>
        <begin position="987"/>
        <end position="1025"/>
    </location>
</feature>
<organism evidence="4 5">
    <name type="scientific">Macrophomina phaseolina (strain MS6)</name>
    <name type="common">Charcoal rot fungus</name>
    <dbReference type="NCBI Taxonomy" id="1126212"/>
    <lineage>
        <taxon>Eukaryota</taxon>
        <taxon>Fungi</taxon>
        <taxon>Dikarya</taxon>
        <taxon>Ascomycota</taxon>
        <taxon>Pezizomycotina</taxon>
        <taxon>Dothideomycetes</taxon>
        <taxon>Dothideomycetes incertae sedis</taxon>
        <taxon>Botryosphaeriales</taxon>
        <taxon>Botryosphaeriaceae</taxon>
        <taxon>Macrophomina</taxon>
    </lineage>
</organism>
<feature type="compositionally biased region" description="Basic and acidic residues" evidence="2">
    <location>
        <begin position="229"/>
        <end position="291"/>
    </location>
</feature>
<feature type="compositionally biased region" description="Basic and acidic residues" evidence="2">
    <location>
        <begin position="1980"/>
        <end position="2010"/>
    </location>
</feature>
<feature type="compositionally biased region" description="Acidic residues" evidence="2">
    <location>
        <begin position="745"/>
        <end position="761"/>
    </location>
</feature>
<feature type="compositionally biased region" description="Basic and acidic residues" evidence="2">
    <location>
        <begin position="1940"/>
        <end position="1953"/>
    </location>
</feature>
<feature type="region of interest" description="Disordered" evidence="2">
    <location>
        <begin position="807"/>
        <end position="942"/>
    </location>
</feature>
<feature type="compositionally biased region" description="Polar residues" evidence="2">
    <location>
        <begin position="45"/>
        <end position="57"/>
    </location>
</feature>
<dbReference type="STRING" id="1126212.K2RZA3"/>
<comment type="caution">
    <text evidence="4">The sequence shown here is derived from an EMBL/GenBank/DDBJ whole genome shotgun (WGS) entry which is preliminary data.</text>
</comment>
<proteinExistence type="predicted"/>
<feature type="compositionally biased region" description="Low complexity" evidence="2">
    <location>
        <begin position="1662"/>
        <end position="1671"/>
    </location>
</feature>
<feature type="compositionally biased region" description="Basic and acidic residues" evidence="2">
    <location>
        <begin position="987"/>
        <end position="1000"/>
    </location>
</feature>
<dbReference type="PANTHER" id="PTHR13992">
    <property type="entry name" value="NUCLEAR RECEPTOR CO-REPRESSOR RELATED NCOR"/>
    <property type="match status" value="1"/>
</dbReference>
<feature type="compositionally biased region" description="Basic and acidic residues" evidence="2">
    <location>
        <begin position="199"/>
        <end position="219"/>
    </location>
</feature>
<keyword evidence="1" id="KW-0175">Coiled coil</keyword>
<feature type="domain" description="SANT" evidence="3">
    <location>
        <begin position="1098"/>
        <end position="1149"/>
    </location>
</feature>
<feature type="region of interest" description="Disordered" evidence="2">
    <location>
        <begin position="1151"/>
        <end position="1273"/>
    </location>
</feature>
<feature type="compositionally biased region" description="Low complexity" evidence="2">
    <location>
        <begin position="383"/>
        <end position="411"/>
    </location>
</feature>
<protein>
    <submittedName>
        <fullName evidence="4">SANT domain DNA binding protein</fullName>
    </submittedName>
</protein>
<feature type="compositionally biased region" description="Polar residues" evidence="2">
    <location>
        <begin position="1596"/>
        <end position="1611"/>
    </location>
</feature>
<feature type="coiled-coil region" evidence="1">
    <location>
        <begin position="766"/>
        <end position="793"/>
    </location>
</feature>
<evidence type="ECO:0000256" key="1">
    <source>
        <dbReference type="SAM" id="Coils"/>
    </source>
</evidence>
<dbReference type="Gene3D" id="1.20.58.1880">
    <property type="match status" value="1"/>
</dbReference>
<dbReference type="SUPFAM" id="SSF46689">
    <property type="entry name" value="Homeodomain-like"/>
    <property type="match status" value="2"/>
</dbReference>
<feature type="compositionally biased region" description="Basic and acidic residues" evidence="2">
    <location>
        <begin position="12"/>
        <end position="27"/>
    </location>
</feature>
<feature type="compositionally biased region" description="Low complexity" evidence="2">
    <location>
        <begin position="1954"/>
        <end position="1972"/>
    </location>
</feature>
<feature type="compositionally biased region" description="Polar residues" evidence="2">
    <location>
        <begin position="1790"/>
        <end position="1807"/>
    </location>
</feature>
<dbReference type="Proteomes" id="UP000007129">
    <property type="component" value="Unassembled WGS sequence"/>
</dbReference>
<feature type="compositionally biased region" description="Basic and acidic residues" evidence="2">
    <location>
        <begin position="1718"/>
        <end position="1732"/>
    </location>
</feature>
<feature type="compositionally biased region" description="Acidic residues" evidence="2">
    <location>
        <begin position="884"/>
        <end position="901"/>
    </location>
</feature>
<dbReference type="OrthoDB" id="10258692at2759"/>
<dbReference type="InterPro" id="IPR009057">
    <property type="entry name" value="Homeodomain-like_sf"/>
</dbReference>
<dbReference type="InParanoid" id="K2RZA3"/>
<evidence type="ECO:0000313" key="5">
    <source>
        <dbReference type="Proteomes" id="UP000007129"/>
    </source>
</evidence>
<feature type="compositionally biased region" description="Pro residues" evidence="2">
    <location>
        <begin position="501"/>
        <end position="511"/>
    </location>
</feature>
<dbReference type="EMBL" id="AHHD01000565">
    <property type="protein sequence ID" value="EKG09810.1"/>
    <property type="molecule type" value="Genomic_DNA"/>
</dbReference>
<evidence type="ECO:0000256" key="2">
    <source>
        <dbReference type="SAM" id="MobiDB-lite"/>
    </source>
</evidence>
<feature type="compositionally biased region" description="Basic and acidic residues" evidence="2">
    <location>
        <begin position="118"/>
        <end position="132"/>
    </location>
</feature>
<feature type="region of interest" description="Disordered" evidence="2">
    <location>
        <begin position="1313"/>
        <end position="1341"/>
    </location>
</feature>
<accession>K2RZA3</accession>
<feature type="compositionally biased region" description="Basic and acidic residues" evidence="2">
    <location>
        <begin position="695"/>
        <end position="705"/>
    </location>
</feature>
<evidence type="ECO:0000313" key="4">
    <source>
        <dbReference type="EMBL" id="EKG09810.1"/>
    </source>
</evidence>
<feature type="region of interest" description="Disordered" evidence="2">
    <location>
        <begin position="1404"/>
        <end position="1442"/>
    </location>
</feature>
<feature type="compositionally biased region" description="Polar residues" evidence="2">
    <location>
        <begin position="476"/>
        <end position="485"/>
    </location>
</feature>
<feature type="region of interest" description="Disordered" evidence="2">
    <location>
        <begin position="1037"/>
        <end position="1066"/>
    </location>
</feature>
<dbReference type="PROSITE" id="PS51293">
    <property type="entry name" value="SANT"/>
    <property type="match status" value="1"/>
</dbReference>
<dbReference type="GO" id="GO:0006357">
    <property type="term" value="P:regulation of transcription by RNA polymerase II"/>
    <property type="evidence" value="ECO:0007669"/>
    <property type="project" value="TreeGrafter"/>
</dbReference>